<dbReference type="SUPFAM" id="SSF51735">
    <property type="entry name" value="NAD(P)-binding Rossmann-fold domains"/>
    <property type="match status" value="1"/>
</dbReference>
<dbReference type="InterPro" id="IPR036291">
    <property type="entry name" value="NAD(P)-bd_dom_sf"/>
</dbReference>
<dbReference type="PANTHER" id="PTHR43639">
    <property type="entry name" value="OXIDOREDUCTASE, SHORT-CHAIN DEHYDROGENASE/REDUCTASE FAMILY (AFU_ORTHOLOGUE AFUA_5G02870)"/>
    <property type="match status" value="1"/>
</dbReference>
<dbReference type="STRING" id="1434232.MAIT1_03000"/>
<comment type="similarity">
    <text evidence="1">Belongs to the short-chain dehydrogenases/reductases (SDR) family.</text>
</comment>
<dbReference type="Gene3D" id="3.40.50.720">
    <property type="entry name" value="NAD(P)-binding Rossmann-like Domain"/>
    <property type="match status" value="1"/>
</dbReference>
<gene>
    <name evidence="3" type="ORF">MAIT1_03000</name>
</gene>
<dbReference type="GO" id="GO:0016491">
    <property type="term" value="F:oxidoreductase activity"/>
    <property type="evidence" value="ECO:0007669"/>
    <property type="project" value="UniProtKB-KW"/>
</dbReference>
<dbReference type="PRINTS" id="PR00081">
    <property type="entry name" value="GDHRDH"/>
</dbReference>
<evidence type="ECO:0000313" key="3">
    <source>
        <dbReference type="EMBL" id="OSM04893.1"/>
    </source>
</evidence>
<accession>A0A1Y2K5R7</accession>
<dbReference type="AlphaFoldDB" id="A0A1Y2K5R7"/>
<evidence type="ECO:0000256" key="2">
    <source>
        <dbReference type="ARBA" id="ARBA00023002"/>
    </source>
</evidence>
<evidence type="ECO:0000256" key="1">
    <source>
        <dbReference type="ARBA" id="ARBA00006484"/>
    </source>
</evidence>
<dbReference type="InterPro" id="IPR002347">
    <property type="entry name" value="SDR_fam"/>
</dbReference>
<protein>
    <submittedName>
        <fullName evidence="3">Putative short-chain dehydrogenase/reductase SDR</fullName>
    </submittedName>
</protein>
<comment type="caution">
    <text evidence="3">The sequence shown here is derived from an EMBL/GenBank/DDBJ whole genome shotgun (WGS) entry which is preliminary data.</text>
</comment>
<dbReference type="EMBL" id="LVJN01000018">
    <property type="protein sequence ID" value="OSM04893.1"/>
    <property type="molecule type" value="Genomic_DNA"/>
</dbReference>
<reference evidence="3 4" key="1">
    <citation type="journal article" date="2016" name="BMC Genomics">
        <title>Combined genomic and structural analyses of a cultured magnetotactic bacterium reveals its niche adaptation to a dynamic environment.</title>
        <authorList>
            <person name="Araujo A.C."/>
            <person name="Morillo V."/>
            <person name="Cypriano J."/>
            <person name="Teixeira L.C."/>
            <person name="Leao P."/>
            <person name="Lyra S."/>
            <person name="Almeida L.G."/>
            <person name="Bazylinski D.A."/>
            <person name="Vasconcellos A.T."/>
            <person name="Abreu F."/>
            <person name="Lins U."/>
        </authorList>
    </citation>
    <scope>NUCLEOTIDE SEQUENCE [LARGE SCALE GENOMIC DNA]</scope>
    <source>
        <strain evidence="3 4">IT-1</strain>
    </source>
</reference>
<keyword evidence="2" id="KW-0560">Oxidoreductase</keyword>
<organism evidence="3 4">
    <name type="scientific">Magnetofaba australis IT-1</name>
    <dbReference type="NCBI Taxonomy" id="1434232"/>
    <lineage>
        <taxon>Bacteria</taxon>
        <taxon>Pseudomonadati</taxon>
        <taxon>Pseudomonadota</taxon>
        <taxon>Magnetococcia</taxon>
        <taxon>Magnetococcales</taxon>
        <taxon>Magnetococcaceae</taxon>
        <taxon>Magnetofaba</taxon>
    </lineage>
</organism>
<proteinExistence type="inferred from homology"/>
<keyword evidence="4" id="KW-1185">Reference proteome</keyword>
<name>A0A1Y2K5R7_9PROT</name>
<dbReference type="Proteomes" id="UP000194003">
    <property type="component" value="Unassembled WGS sequence"/>
</dbReference>
<dbReference type="Pfam" id="PF13561">
    <property type="entry name" value="adh_short_C2"/>
    <property type="match status" value="1"/>
</dbReference>
<evidence type="ECO:0000313" key="4">
    <source>
        <dbReference type="Proteomes" id="UP000194003"/>
    </source>
</evidence>
<sequence length="236" mass="26030">MRLGRALALSLAQRGYDVMIHYNSSVAQRDDTLQELAACGVDSHALQADLSDVAAIPELLRRAKQAMPHLGVLINSASAYQHASIMQTDAALFDQQFAVNLRAPFFLTQAFARTCGQGCVINILDNKINYNQFEYAAYLLAKKSLAEFTKMAAMELAPALRVNGVAPGVVLPAETRSEAYVKWRIEGIPLKRQGETDHIAQAMHYLLENPFVTGQALVVDGGESIQHIGRHFRNYE</sequence>
<dbReference type="PANTHER" id="PTHR43639:SF1">
    <property type="entry name" value="SHORT-CHAIN DEHYDROGENASE_REDUCTASE FAMILY PROTEIN"/>
    <property type="match status" value="1"/>
</dbReference>